<sequence length="128" mass="14517">MTPAERMNVMHYLFAAAWADGELAEEEGEILATILSGIDLSDDELVLVRAWFYARPSEPDWEMLKSNAELQEIVVRQAMVLAGSDLSYAVEEVKFLEKLRDLTGMKNEDFQGIWQDVERLLAHGRGSQ</sequence>
<name>A0A5B8XPM0_9DELT</name>
<dbReference type="SUPFAM" id="SSF158682">
    <property type="entry name" value="TerB-like"/>
    <property type="match status" value="1"/>
</dbReference>
<dbReference type="KEGG" id="bbae:FRD01_00080"/>
<dbReference type="AlphaFoldDB" id="A0A5B8XPM0"/>
<dbReference type="Proteomes" id="UP000321595">
    <property type="component" value="Chromosome"/>
</dbReference>
<proteinExistence type="predicted"/>
<dbReference type="RefSeq" id="WP_146956484.1">
    <property type="nucleotide sequence ID" value="NZ_CP042467.1"/>
</dbReference>
<evidence type="ECO:0000313" key="1">
    <source>
        <dbReference type="EMBL" id="QED25686.1"/>
    </source>
</evidence>
<evidence type="ECO:0000313" key="2">
    <source>
        <dbReference type="Proteomes" id="UP000321595"/>
    </source>
</evidence>
<protein>
    <submittedName>
        <fullName evidence="1">Uncharacterized protein</fullName>
    </submittedName>
</protein>
<organism evidence="1 2">
    <name type="scientific">Microvenator marinus</name>
    <dbReference type="NCBI Taxonomy" id="2600177"/>
    <lineage>
        <taxon>Bacteria</taxon>
        <taxon>Deltaproteobacteria</taxon>
        <taxon>Bradymonadales</taxon>
        <taxon>Microvenatoraceae</taxon>
        <taxon>Microvenator</taxon>
    </lineage>
</organism>
<reference evidence="1 2" key="1">
    <citation type="submission" date="2019-08" db="EMBL/GenBank/DDBJ databases">
        <authorList>
            <person name="Liang Q."/>
        </authorList>
    </citation>
    <scope>NUCLEOTIDE SEQUENCE [LARGE SCALE GENOMIC DNA]</scope>
    <source>
        <strain evidence="1 2">V1718</strain>
    </source>
</reference>
<accession>A0A5B8XPM0</accession>
<gene>
    <name evidence="1" type="ORF">FRD01_00080</name>
</gene>
<dbReference type="EMBL" id="CP042467">
    <property type="protein sequence ID" value="QED25686.1"/>
    <property type="molecule type" value="Genomic_DNA"/>
</dbReference>
<dbReference type="Gene3D" id="1.10.3680.10">
    <property type="entry name" value="TerB-like"/>
    <property type="match status" value="1"/>
</dbReference>
<dbReference type="InterPro" id="IPR029024">
    <property type="entry name" value="TerB-like"/>
</dbReference>
<keyword evidence="2" id="KW-1185">Reference proteome</keyword>